<evidence type="ECO:0000256" key="5">
    <source>
        <dbReference type="SAM" id="MobiDB-lite"/>
    </source>
</evidence>
<comment type="caution">
    <text evidence="7">The sequence shown here is derived from an EMBL/GenBank/DDBJ whole genome shotgun (WGS) entry which is preliminary data.</text>
</comment>
<reference evidence="7 8" key="1">
    <citation type="journal article" date="2023" name="Hortic Res">
        <title>Pangenome of water caltrop reveals structural variations and asymmetric subgenome divergence after allopolyploidization.</title>
        <authorList>
            <person name="Zhang X."/>
            <person name="Chen Y."/>
            <person name="Wang L."/>
            <person name="Yuan Y."/>
            <person name="Fang M."/>
            <person name="Shi L."/>
            <person name="Lu R."/>
            <person name="Comes H.P."/>
            <person name="Ma Y."/>
            <person name="Chen Y."/>
            <person name="Huang G."/>
            <person name="Zhou Y."/>
            <person name="Zheng Z."/>
            <person name="Qiu Y."/>
        </authorList>
    </citation>
    <scope>NUCLEOTIDE SEQUENCE [LARGE SCALE GENOMIC DNA]</scope>
    <source>
        <tissue evidence="7">Roots</tissue>
    </source>
</reference>
<feature type="region of interest" description="Disordered" evidence="5">
    <location>
        <begin position="275"/>
        <end position="299"/>
    </location>
</feature>
<dbReference type="PANTHER" id="PTHR42647:SF12">
    <property type="entry name" value="BOI-RELATED E3 UBIQUITIN-PROTEIN LIGASE 2-RELATED"/>
    <property type="match status" value="1"/>
</dbReference>
<dbReference type="EMBL" id="JAXIOK010000022">
    <property type="protein sequence ID" value="KAK4744400.1"/>
    <property type="molecule type" value="Genomic_DNA"/>
</dbReference>
<dbReference type="PROSITE" id="PS50089">
    <property type="entry name" value="ZF_RING_2"/>
    <property type="match status" value="1"/>
</dbReference>
<dbReference type="GO" id="GO:0008270">
    <property type="term" value="F:zinc ion binding"/>
    <property type="evidence" value="ECO:0007669"/>
    <property type="project" value="UniProtKB-KW"/>
</dbReference>
<accession>A0AAN7JID9</accession>
<protein>
    <recommendedName>
        <fullName evidence="6">RING-type domain-containing protein</fullName>
    </recommendedName>
</protein>
<dbReference type="GO" id="GO:0043067">
    <property type="term" value="P:regulation of programmed cell death"/>
    <property type="evidence" value="ECO:0007669"/>
    <property type="project" value="TreeGrafter"/>
</dbReference>
<dbReference type="PANTHER" id="PTHR42647">
    <property type="entry name" value="SBP (S-RIBONUCLEASE BINDING PROTEIN) FAMILY PROTEIN"/>
    <property type="match status" value="1"/>
</dbReference>
<evidence type="ECO:0000256" key="4">
    <source>
        <dbReference type="PROSITE-ProRule" id="PRU00175"/>
    </source>
</evidence>
<dbReference type="InterPro" id="IPR001841">
    <property type="entry name" value="Znf_RING"/>
</dbReference>
<evidence type="ECO:0000313" key="7">
    <source>
        <dbReference type="EMBL" id="KAK4744400.1"/>
    </source>
</evidence>
<dbReference type="InterPro" id="IPR013083">
    <property type="entry name" value="Znf_RING/FYVE/PHD"/>
</dbReference>
<proteinExistence type="predicted"/>
<dbReference type="Gene3D" id="3.30.40.10">
    <property type="entry name" value="Zinc/RING finger domain, C3HC4 (zinc finger)"/>
    <property type="match status" value="1"/>
</dbReference>
<gene>
    <name evidence="7" type="ORF">SAY87_010712</name>
</gene>
<evidence type="ECO:0000313" key="8">
    <source>
        <dbReference type="Proteomes" id="UP001345219"/>
    </source>
</evidence>
<keyword evidence="2 4" id="KW-0863">Zinc-finger</keyword>
<keyword evidence="8" id="KW-1185">Reference proteome</keyword>
<dbReference type="CDD" id="cd16649">
    <property type="entry name" value="mRING-HC-C3HC5_CGRF1-like"/>
    <property type="match status" value="1"/>
</dbReference>
<dbReference type="Pfam" id="PF13920">
    <property type="entry name" value="zf-C3HC4_3"/>
    <property type="match status" value="1"/>
</dbReference>
<feature type="domain" description="RING-type" evidence="6">
    <location>
        <begin position="311"/>
        <end position="346"/>
    </location>
</feature>
<evidence type="ECO:0000256" key="2">
    <source>
        <dbReference type="ARBA" id="ARBA00022771"/>
    </source>
</evidence>
<sequence>MAVEAQHLNIFPPQLLLANREMATTVEAKAKAITNPYNYPYLSGGYRYPRSETTTADTMTPLPMYNSLAVDYLPPKTPVRSDSGLTHNINNISLITSRKRSRDATNQNNILPYAVLPSLQLRDHNNCCTNLSFLGEDISHQIERQQLDVNCFIAHHMEKARLEIEERMKSRERMVFHIVGERIAKRLRTKEEEIDKIVRLNWALQEKIKSLCMENQIWRDLAQNNEATANALRTNLEQVLAHVDKDDGVIAGGHEGGLGDGGAAINNHHHHPLSDDTESCCDSSSPGDDRATAGAAASASAHGVGNDMRLCRSCQREEARVLLLPCRHLCLCTVCGSSMHTCPVCNTAKTVSVHINVS</sequence>
<organism evidence="7 8">
    <name type="scientific">Trapa incisa</name>
    <dbReference type="NCBI Taxonomy" id="236973"/>
    <lineage>
        <taxon>Eukaryota</taxon>
        <taxon>Viridiplantae</taxon>
        <taxon>Streptophyta</taxon>
        <taxon>Embryophyta</taxon>
        <taxon>Tracheophyta</taxon>
        <taxon>Spermatophyta</taxon>
        <taxon>Magnoliopsida</taxon>
        <taxon>eudicotyledons</taxon>
        <taxon>Gunneridae</taxon>
        <taxon>Pentapetalae</taxon>
        <taxon>rosids</taxon>
        <taxon>malvids</taxon>
        <taxon>Myrtales</taxon>
        <taxon>Lythraceae</taxon>
        <taxon>Trapa</taxon>
    </lineage>
</organism>
<dbReference type="Proteomes" id="UP001345219">
    <property type="component" value="Chromosome 9"/>
</dbReference>
<dbReference type="PIRSF" id="PIRSF036836">
    <property type="entry name" value="RNase_bind_SBP1"/>
    <property type="match status" value="1"/>
</dbReference>
<dbReference type="GO" id="GO:0004842">
    <property type="term" value="F:ubiquitin-protein transferase activity"/>
    <property type="evidence" value="ECO:0007669"/>
    <property type="project" value="TreeGrafter"/>
</dbReference>
<keyword evidence="3" id="KW-0862">Zinc</keyword>
<evidence type="ECO:0000256" key="1">
    <source>
        <dbReference type="ARBA" id="ARBA00022723"/>
    </source>
</evidence>
<evidence type="ECO:0000256" key="3">
    <source>
        <dbReference type="ARBA" id="ARBA00022833"/>
    </source>
</evidence>
<name>A0AAN7JID9_9MYRT</name>
<keyword evidence="1" id="KW-0479">Metal-binding</keyword>
<evidence type="ECO:0000259" key="6">
    <source>
        <dbReference type="PROSITE" id="PS50089"/>
    </source>
</evidence>
<dbReference type="AlphaFoldDB" id="A0AAN7JID9"/>